<dbReference type="FunFam" id="1.10.340.30:FF:000008">
    <property type="entry name" value="DNA-3-methyladenine glycosylase 2"/>
    <property type="match status" value="1"/>
</dbReference>
<dbReference type="GO" id="GO:0008168">
    <property type="term" value="F:methyltransferase activity"/>
    <property type="evidence" value="ECO:0007669"/>
    <property type="project" value="UniProtKB-KW"/>
</dbReference>
<evidence type="ECO:0000313" key="25">
    <source>
        <dbReference type="Proteomes" id="UP000470446"/>
    </source>
</evidence>
<proteinExistence type="inferred from homology"/>
<evidence type="ECO:0000256" key="22">
    <source>
        <dbReference type="ARBA" id="ARBA00076837"/>
    </source>
</evidence>
<dbReference type="EC" id="2.1.1.n11" evidence="20"/>
<protein>
    <recommendedName>
        <fullName evidence="21">Probable bifunctional transcriptional activator/DNA repair enzyme AlkA</fullName>
        <ecNumber evidence="20">2.1.1.n11</ecNumber>
        <ecNumber evidence="3">3.2.2.21</ecNumber>
    </recommendedName>
    <alternativeName>
        <fullName evidence="22">Regulatory protein AlkA</fullName>
    </alternativeName>
</protein>
<dbReference type="SMART" id="SM00342">
    <property type="entry name" value="HTH_ARAC"/>
    <property type="match status" value="1"/>
</dbReference>
<sequence length="490" mass="53039">MHTDTERCVRAVRSKDARFDGWFFTAVLTTGIYCRPSCPVVPPKPGNMTFYPSAAACQQAGFRACKRCRPDTSPGSPEWNRRADLTARAVRLIADGVVDREGVPGLAARLGYSTRQVERQLLAELGAGPLALARAQRAQTARLLIETTPLPMADIAFAAGFSSIRAFNDTVREVYALAPSELRTRAPRSRPAAAAPGTLSLRLPFRTPLNPDNLFGHLAATAVPGVEEWRDGAYRRTLRLPYGHGIVALTPKPDHIACRLTLTDPRDLTVAISRCRRLLDLDADPVAIDDQLRADPLLAPLVDKAPGRRVPRTVDEAEFAVRAVLGQQVSTAAARTHAARLVTAHGDPVDDPEGGLTHLFPSTEALAAVDPETLAMPRTRRATFTTLVAHLADGSVNPGVESDWAETRARLLDLPGFGPWTADVIAMRALGDPDAFLPTDLGIRRAAAELGLPSTPAALTARAAAWRPWRAYAVQYLWATDDHPINFLPV</sequence>
<dbReference type="GO" id="GO:0032993">
    <property type="term" value="C:protein-DNA complex"/>
    <property type="evidence" value="ECO:0007669"/>
    <property type="project" value="TreeGrafter"/>
</dbReference>
<dbReference type="FunFam" id="3.30.310.20:FF:000001">
    <property type="entry name" value="DNA-3-methyladenine glycosylase 2"/>
    <property type="match status" value="1"/>
</dbReference>
<evidence type="ECO:0000256" key="21">
    <source>
        <dbReference type="ARBA" id="ARBA00069917"/>
    </source>
</evidence>
<keyword evidence="7" id="KW-0227">DNA damage</keyword>
<dbReference type="EC" id="3.2.2.21" evidence="3"/>
<evidence type="ECO:0000256" key="8">
    <source>
        <dbReference type="ARBA" id="ARBA00022801"/>
    </source>
</evidence>
<dbReference type="Proteomes" id="UP000470446">
    <property type="component" value="Unassembled WGS sequence"/>
</dbReference>
<name>A0A7K3PMD7_9ACTN</name>
<dbReference type="InterPro" id="IPR004026">
    <property type="entry name" value="Ada_DNA_repair_Zn-bd"/>
</dbReference>
<evidence type="ECO:0000259" key="23">
    <source>
        <dbReference type="PROSITE" id="PS01124"/>
    </source>
</evidence>
<dbReference type="Gene3D" id="1.10.340.30">
    <property type="entry name" value="Hypothetical protein, domain 2"/>
    <property type="match status" value="1"/>
</dbReference>
<gene>
    <name evidence="24" type="ORF">G3I32_20130</name>
</gene>
<comment type="catalytic activity">
    <reaction evidence="16">
        <text>(2'-deoxyribonucleoside 5'-methylphosphotriester)-DNA + L-cysteinyl-[protein] = 2'-deoxyribonucleotide-DNA + S-methyl-L-cysteinyl-[protein] + H(+)</text>
        <dbReference type="Rhea" id="RHEA:56324"/>
        <dbReference type="Rhea" id="RHEA-COMP:10131"/>
        <dbReference type="Rhea" id="RHEA-COMP:10132"/>
        <dbReference type="Rhea" id="RHEA-COMP:14462"/>
        <dbReference type="Rhea" id="RHEA-COMP:14463"/>
        <dbReference type="ChEBI" id="CHEBI:15378"/>
        <dbReference type="ChEBI" id="CHEBI:29950"/>
        <dbReference type="ChEBI" id="CHEBI:82612"/>
        <dbReference type="ChEBI" id="CHEBI:140284"/>
        <dbReference type="ChEBI" id="CHEBI:140286"/>
        <dbReference type="EC" id="2.1.1.n11"/>
    </reaction>
</comment>
<evidence type="ECO:0000256" key="15">
    <source>
        <dbReference type="ARBA" id="ARBA00023268"/>
    </source>
</evidence>
<evidence type="ECO:0000256" key="1">
    <source>
        <dbReference type="ARBA" id="ARBA00000086"/>
    </source>
</evidence>
<evidence type="ECO:0000256" key="6">
    <source>
        <dbReference type="ARBA" id="ARBA00022723"/>
    </source>
</evidence>
<dbReference type="InterPro" id="IPR003265">
    <property type="entry name" value="HhH-GPD_domain"/>
</dbReference>
<keyword evidence="12" id="KW-0010">Activator</keyword>
<keyword evidence="5" id="KW-0808">Transferase</keyword>
<dbReference type="PANTHER" id="PTHR43003">
    <property type="entry name" value="DNA-3-METHYLADENINE GLYCOSYLASE"/>
    <property type="match status" value="1"/>
</dbReference>
<feature type="domain" description="HTH araC/xylS-type" evidence="23">
    <location>
        <begin position="87"/>
        <end position="185"/>
    </location>
</feature>
<evidence type="ECO:0000313" key="24">
    <source>
        <dbReference type="EMBL" id="NEB11120.1"/>
    </source>
</evidence>
<dbReference type="SUPFAM" id="SSF55945">
    <property type="entry name" value="TATA-box binding protein-like"/>
    <property type="match status" value="1"/>
</dbReference>
<dbReference type="AlphaFoldDB" id="A0A7K3PMD7"/>
<comment type="similarity">
    <text evidence="19">In the C-terminal section; belongs to the alkylbase DNA glycosidase AlkA family.</text>
</comment>
<dbReference type="FunFam" id="3.40.10.10:FF:000001">
    <property type="entry name" value="DNA-3-methyladenine glycosylase 2"/>
    <property type="match status" value="1"/>
</dbReference>
<dbReference type="GO" id="GO:0003700">
    <property type="term" value="F:DNA-binding transcription factor activity"/>
    <property type="evidence" value="ECO:0007669"/>
    <property type="project" value="InterPro"/>
</dbReference>
<dbReference type="GO" id="GO:0008270">
    <property type="term" value="F:zinc ion binding"/>
    <property type="evidence" value="ECO:0007669"/>
    <property type="project" value="InterPro"/>
</dbReference>
<organism evidence="24 25">
    <name type="scientific">Streptomyces coelicoflavus</name>
    <dbReference type="NCBI Taxonomy" id="285562"/>
    <lineage>
        <taxon>Bacteria</taxon>
        <taxon>Bacillati</taxon>
        <taxon>Actinomycetota</taxon>
        <taxon>Actinomycetes</taxon>
        <taxon>Kitasatosporales</taxon>
        <taxon>Streptomycetaceae</taxon>
        <taxon>Streptomyces</taxon>
    </lineage>
</organism>
<evidence type="ECO:0000256" key="13">
    <source>
        <dbReference type="ARBA" id="ARBA00023163"/>
    </source>
</evidence>
<keyword evidence="4" id="KW-0489">Methyltransferase</keyword>
<keyword evidence="14" id="KW-0234">DNA repair</keyword>
<dbReference type="Gene3D" id="3.40.10.10">
    <property type="entry name" value="DNA Methylphosphotriester Repair Domain"/>
    <property type="match status" value="1"/>
</dbReference>
<dbReference type="InterPro" id="IPR035451">
    <property type="entry name" value="Ada-like_dom_sf"/>
</dbReference>
<dbReference type="Pfam" id="PF02805">
    <property type="entry name" value="Ada_Zn_binding"/>
    <property type="match status" value="1"/>
</dbReference>
<evidence type="ECO:0000256" key="10">
    <source>
        <dbReference type="ARBA" id="ARBA00023015"/>
    </source>
</evidence>
<evidence type="ECO:0000256" key="4">
    <source>
        <dbReference type="ARBA" id="ARBA00022603"/>
    </source>
</evidence>
<dbReference type="FunFam" id="1.10.1670.10:FF:000009">
    <property type="entry name" value="DNA-3-methyladenine glycosylase 2 family protein"/>
    <property type="match status" value="1"/>
</dbReference>
<keyword evidence="15" id="KW-0511">Multifunctional enzyme</keyword>
<evidence type="ECO:0000256" key="2">
    <source>
        <dbReference type="ARBA" id="ARBA00001947"/>
    </source>
</evidence>
<evidence type="ECO:0000256" key="3">
    <source>
        <dbReference type="ARBA" id="ARBA00012000"/>
    </source>
</evidence>
<dbReference type="GO" id="GO:0005737">
    <property type="term" value="C:cytoplasm"/>
    <property type="evidence" value="ECO:0007669"/>
    <property type="project" value="TreeGrafter"/>
</dbReference>
<dbReference type="GO" id="GO:0032259">
    <property type="term" value="P:methylation"/>
    <property type="evidence" value="ECO:0007669"/>
    <property type="project" value="UniProtKB-KW"/>
</dbReference>
<dbReference type="GO" id="GO:0006307">
    <property type="term" value="P:DNA alkylation repair"/>
    <property type="evidence" value="ECO:0007669"/>
    <property type="project" value="TreeGrafter"/>
</dbReference>
<accession>A0A7K3PMD7</accession>
<dbReference type="Pfam" id="PF12833">
    <property type="entry name" value="HTH_18"/>
    <property type="match status" value="1"/>
</dbReference>
<dbReference type="GO" id="GO:0032131">
    <property type="term" value="F:alkylated DNA binding"/>
    <property type="evidence" value="ECO:0007669"/>
    <property type="project" value="TreeGrafter"/>
</dbReference>
<evidence type="ECO:0000256" key="18">
    <source>
        <dbReference type="ARBA" id="ARBA00058238"/>
    </source>
</evidence>
<evidence type="ECO:0000256" key="20">
    <source>
        <dbReference type="ARBA" id="ARBA00067013"/>
    </source>
</evidence>
<dbReference type="GO" id="GO:0008725">
    <property type="term" value="F:DNA-3-methyladenine glycosylase activity"/>
    <property type="evidence" value="ECO:0007669"/>
    <property type="project" value="TreeGrafter"/>
</dbReference>
<dbReference type="InterPro" id="IPR011257">
    <property type="entry name" value="DNA_glycosylase"/>
</dbReference>
<dbReference type="SUPFAM" id="SSF57884">
    <property type="entry name" value="Ada DNA repair protein, N-terminal domain (N-Ada 10)"/>
    <property type="match status" value="1"/>
</dbReference>
<dbReference type="CDD" id="cd00056">
    <property type="entry name" value="ENDO3c"/>
    <property type="match status" value="1"/>
</dbReference>
<evidence type="ECO:0000256" key="19">
    <source>
        <dbReference type="ARBA" id="ARBA00061609"/>
    </source>
</evidence>
<dbReference type="SMART" id="SM01009">
    <property type="entry name" value="AlkA_N"/>
    <property type="match status" value="1"/>
</dbReference>
<dbReference type="Gene3D" id="1.10.1670.10">
    <property type="entry name" value="Helix-hairpin-Helix base-excision DNA repair enzymes (C-terminal)"/>
    <property type="match status" value="1"/>
</dbReference>
<reference evidence="24 25" key="1">
    <citation type="submission" date="2020-01" db="EMBL/GenBank/DDBJ databases">
        <title>Insect and environment-associated Actinomycetes.</title>
        <authorList>
            <person name="Currrie C."/>
            <person name="Chevrette M."/>
            <person name="Carlson C."/>
            <person name="Stubbendieck R."/>
            <person name="Wendt-Pienkowski E."/>
        </authorList>
    </citation>
    <scope>NUCLEOTIDE SEQUENCE [LARGE SCALE GENOMIC DNA]</scope>
    <source>
        <strain evidence="24 25">SID14163</strain>
    </source>
</reference>
<dbReference type="SMART" id="SM00478">
    <property type="entry name" value="ENDO3c"/>
    <property type="match status" value="1"/>
</dbReference>
<dbReference type="PANTHER" id="PTHR43003:SF13">
    <property type="entry name" value="DNA-3-METHYLADENINE GLYCOSYLASE 2"/>
    <property type="match status" value="1"/>
</dbReference>
<keyword evidence="13" id="KW-0804">Transcription</keyword>
<dbReference type="InterPro" id="IPR009057">
    <property type="entry name" value="Homeodomain-like_sf"/>
</dbReference>
<dbReference type="SUPFAM" id="SSF46689">
    <property type="entry name" value="Homeodomain-like"/>
    <property type="match status" value="1"/>
</dbReference>
<comment type="caution">
    <text evidence="24">The sequence shown here is derived from an EMBL/GenBank/DDBJ whole genome shotgun (WGS) entry which is preliminary data.</text>
</comment>
<keyword evidence="6" id="KW-0479">Metal-binding</keyword>
<dbReference type="SUPFAM" id="SSF48150">
    <property type="entry name" value="DNA-glycosylase"/>
    <property type="match status" value="1"/>
</dbReference>
<dbReference type="InterPro" id="IPR051912">
    <property type="entry name" value="Alkylbase_DNA_Glycosylase/TA"/>
</dbReference>
<dbReference type="GO" id="GO:0043916">
    <property type="term" value="F:DNA-7-methylguanine glycosylase activity"/>
    <property type="evidence" value="ECO:0007669"/>
    <property type="project" value="TreeGrafter"/>
</dbReference>
<comment type="cofactor">
    <cofactor evidence="2">
        <name>Zn(2+)</name>
        <dbReference type="ChEBI" id="CHEBI:29105"/>
    </cofactor>
</comment>
<dbReference type="InterPro" id="IPR023170">
    <property type="entry name" value="HhH_base_excis_C"/>
</dbReference>
<dbReference type="InterPro" id="IPR037046">
    <property type="entry name" value="AlkA_N_sf"/>
</dbReference>
<dbReference type="Gene3D" id="1.10.10.60">
    <property type="entry name" value="Homeodomain-like"/>
    <property type="match status" value="1"/>
</dbReference>
<evidence type="ECO:0000256" key="9">
    <source>
        <dbReference type="ARBA" id="ARBA00022833"/>
    </source>
</evidence>
<dbReference type="InterPro" id="IPR010316">
    <property type="entry name" value="AlkA_N"/>
</dbReference>
<dbReference type="Pfam" id="PF06029">
    <property type="entry name" value="AlkA_N"/>
    <property type="match status" value="1"/>
</dbReference>
<dbReference type="GO" id="GO:0006285">
    <property type="term" value="P:base-excision repair, AP site formation"/>
    <property type="evidence" value="ECO:0007669"/>
    <property type="project" value="TreeGrafter"/>
</dbReference>
<evidence type="ECO:0000256" key="11">
    <source>
        <dbReference type="ARBA" id="ARBA00023125"/>
    </source>
</evidence>
<dbReference type="FunFam" id="1.10.10.60:FF:000281">
    <property type="entry name" value="DNA-3-methyladenine glycosylase 2"/>
    <property type="match status" value="1"/>
</dbReference>
<keyword evidence="8" id="KW-0378">Hydrolase</keyword>
<keyword evidence="11" id="KW-0238">DNA-binding</keyword>
<dbReference type="InterPro" id="IPR018060">
    <property type="entry name" value="HTH_AraC"/>
</dbReference>
<evidence type="ECO:0000256" key="16">
    <source>
        <dbReference type="ARBA" id="ARBA00051439"/>
    </source>
</evidence>
<dbReference type="PROSITE" id="PS01124">
    <property type="entry name" value="HTH_ARAC_FAMILY_2"/>
    <property type="match status" value="1"/>
</dbReference>
<evidence type="ECO:0000256" key="14">
    <source>
        <dbReference type="ARBA" id="ARBA00023204"/>
    </source>
</evidence>
<dbReference type="InterPro" id="IPR018062">
    <property type="entry name" value="HTH_AraC-typ_CS"/>
</dbReference>
<evidence type="ECO:0000256" key="17">
    <source>
        <dbReference type="ARBA" id="ARBA00056940"/>
    </source>
</evidence>
<dbReference type="Gene3D" id="3.30.310.20">
    <property type="entry name" value="DNA-3-methyladenine glycosylase AlkA, N-terminal domain"/>
    <property type="match status" value="1"/>
</dbReference>
<dbReference type="PROSITE" id="PS00041">
    <property type="entry name" value="HTH_ARAC_FAMILY_1"/>
    <property type="match status" value="1"/>
</dbReference>
<dbReference type="EMBL" id="JAAGMA010000538">
    <property type="protein sequence ID" value="NEB11120.1"/>
    <property type="molecule type" value="Genomic_DNA"/>
</dbReference>
<keyword evidence="9" id="KW-0862">Zinc</keyword>
<keyword evidence="10" id="KW-0805">Transcription regulation</keyword>
<comment type="catalytic activity">
    <reaction evidence="1">
        <text>Hydrolysis of alkylated DNA, releasing 3-methyladenine, 3-methylguanine, 7-methylguanine and 7-methyladenine.</text>
        <dbReference type="EC" id="3.2.2.21"/>
    </reaction>
</comment>
<evidence type="ECO:0000256" key="12">
    <source>
        <dbReference type="ARBA" id="ARBA00023159"/>
    </source>
</evidence>
<comment type="function">
    <text evidence="18">The methylation of Alka by methylphosphotriesters in DNA leads to its activation as a transcriptional regulator that activates the transcription of its own gene and other alkylation resistance genes.</text>
</comment>
<comment type="function">
    <text evidence="17">Is involved in the adaptive response to alkylation damage in DNA caused by alkylating agents. Repairs the Sp diastereomer of DNA methylphosphotriester lesions by a direct and irreversible transfer of the methyl group to one of its own cysteine residues. Also catalyzes the hydrolysis of the deoxyribose N-glycosidic bond to excise 3-methyladenine, 3-methylguanine, 7-methylguanine, O2-methylthymine, and O2-methylcytosine from the damaged DNA polymer formed by alkylation lesions.</text>
</comment>
<evidence type="ECO:0000256" key="5">
    <source>
        <dbReference type="ARBA" id="ARBA00022679"/>
    </source>
</evidence>
<dbReference type="GO" id="GO:0043565">
    <property type="term" value="F:sequence-specific DNA binding"/>
    <property type="evidence" value="ECO:0007669"/>
    <property type="project" value="InterPro"/>
</dbReference>
<evidence type="ECO:0000256" key="7">
    <source>
        <dbReference type="ARBA" id="ARBA00022763"/>
    </source>
</evidence>